<dbReference type="AlphaFoldDB" id="R4YNT2"/>
<dbReference type="Proteomes" id="UP000032749">
    <property type="component" value="Chromosome"/>
</dbReference>
<dbReference type="EMBL" id="FO203512">
    <property type="protein sequence ID" value="CCK76667.1"/>
    <property type="molecule type" value="Genomic_DNA"/>
</dbReference>
<dbReference type="HOGENOM" id="CLU_1007740_0_0_6"/>
<keyword evidence="2" id="KW-1185">Reference proteome</keyword>
<sequence>MVAGNNELGVYLSLIKKITAWKVKAPEHKEFREDVAQEVFLKLLKRNFFDEYDISDAENERIINSYVIKTVWSCYMDQLKLQGINRRLTKSEVEASGGRYQNIVNSSIEDVCDSETAIHAFETPEQHLIAKEAYQWIKNCFESVSLDIQSVERKRFFYAAFWEFASYDMPMKALAGHLGYQSSNPTQELKRFIDKVTMCTQPHGIKVSNPHDQIQYLQEQLESSGIIL</sequence>
<proteinExistence type="predicted"/>
<dbReference type="OrthoDB" id="6224715at2"/>
<dbReference type="KEGG" id="oai:OLEAN_C24910"/>
<organism evidence="1 2">
    <name type="scientific">Oleispira antarctica RB-8</name>
    <dbReference type="NCBI Taxonomy" id="698738"/>
    <lineage>
        <taxon>Bacteria</taxon>
        <taxon>Pseudomonadati</taxon>
        <taxon>Pseudomonadota</taxon>
        <taxon>Gammaproteobacteria</taxon>
        <taxon>Oceanospirillales</taxon>
        <taxon>Oceanospirillaceae</taxon>
        <taxon>Oleispira</taxon>
    </lineage>
</organism>
<reference evidence="1 2" key="1">
    <citation type="journal article" date="2013" name="Nat. Commun.">
        <title>Genome sequence and functional genomic analysis of the oil-degrading bacterium Oleispira antarctica.</title>
        <authorList>
            <person name="Kube M."/>
            <person name="Chernikova T.N."/>
            <person name="Al-Ramahi Y."/>
            <person name="Beloqui A."/>
            <person name="Lopez-Cortez N."/>
            <person name="Guazzaroni M.E."/>
            <person name="Heipieper H.J."/>
            <person name="Klages S."/>
            <person name="Kotsyurbenko O.R."/>
            <person name="Langer I."/>
            <person name="Nechitaylo T.Y."/>
            <person name="Lunsdorf H."/>
            <person name="Fernandez M."/>
            <person name="Juarez S."/>
            <person name="Ciordia S."/>
            <person name="Singer A."/>
            <person name="Kagan O."/>
            <person name="Egorova O."/>
            <person name="Petit P.A."/>
            <person name="Stogios P."/>
            <person name="Kim Y."/>
            <person name="Tchigvintsev A."/>
            <person name="Flick R."/>
            <person name="Denaro R."/>
            <person name="Genovese M."/>
            <person name="Albar J.P."/>
            <person name="Reva O.N."/>
            <person name="Martinez-Gomariz M."/>
            <person name="Tran H."/>
            <person name="Ferrer M."/>
            <person name="Savchenko A."/>
            <person name="Yakunin A.F."/>
            <person name="Yakimov M.M."/>
            <person name="Golyshina O.V."/>
            <person name="Reinhardt R."/>
            <person name="Golyshin P.N."/>
        </authorList>
    </citation>
    <scope>NUCLEOTIDE SEQUENCE [LARGE SCALE GENOMIC DNA]</scope>
</reference>
<protein>
    <submittedName>
        <fullName evidence="1">Uncharacterized protein</fullName>
    </submittedName>
</protein>
<evidence type="ECO:0000313" key="1">
    <source>
        <dbReference type="EMBL" id="CCK76667.1"/>
    </source>
</evidence>
<accession>R4YNT2</accession>
<evidence type="ECO:0000313" key="2">
    <source>
        <dbReference type="Proteomes" id="UP000032749"/>
    </source>
</evidence>
<name>R4YNT2_OLEAN</name>
<gene>
    <name evidence="1" type="ORF">OLEAN_C24910</name>
</gene>
<dbReference type="STRING" id="698738.OLEAN_C24910"/>